<proteinExistence type="predicted"/>
<dbReference type="EMBL" id="CM044701">
    <property type="protein sequence ID" value="KAI5680787.1"/>
    <property type="molecule type" value="Genomic_DNA"/>
</dbReference>
<gene>
    <name evidence="1" type="ORF">M9H77_02014</name>
</gene>
<organism evidence="1 2">
    <name type="scientific">Catharanthus roseus</name>
    <name type="common">Madagascar periwinkle</name>
    <name type="synonym">Vinca rosea</name>
    <dbReference type="NCBI Taxonomy" id="4058"/>
    <lineage>
        <taxon>Eukaryota</taxon>
        <taxon>Viridiplantae</taxon>
        <taxon>Streptophyta</taxon>
        <taxon>Embryophyta</taxon>
        <taxon>Tracheophyta</taxon>
        <taxon>Spermatophyta</taxon>
        <taxon>Magnoliopsida</taxon>
        <taxon>eudicotyledons</taxon>
        <taxon>Gunneridae</taxon>
        <taxon>Pentapetalae</taxon>
        <taxon>asterids</taxon>
        <taxon>lamiids</taxon>
        <taxon>Gentianales</taxon>
        <taxon>Apocynaceae</taxon>
        <taxon>Rauvolfioideae</taxon>
        <taxon>Vinceae</taxon>
        <taxon>Catharanthinae</taxon>
        <taxon>Catharanthus</taxon>
    </lineage>
</organism>
<dbReference type="Proteomes" id="UP001060085">
    <property type="component" value="Linkage Group LG01"/>
</dbReference>
<comment type="caution">
    <text evidence="1">The sequence shown here is derived from an EMBL/GenBank/DDBJ whole genome shotgun (WGS) entry which is preliminary data.</text>
</comment>
<keyword evidence="2" id="KW-1185">Reference proteome</keyword>
<accession>A0ACC0C7H0</accession>
<name>A0ACC0C7H0_CATRO</name>
<protein>
    <submittedName>
        <fullName evidence="1">Uncharacterized protein</fullName>
    </submittedName>
</protein>
<evidence type="ECO:0000313" key="1">
    <source>
        <dbReference type="EMBL" id="KAI5680787.1"/>
    </source>
</evidence>
<reference evidence="2" key="1">
    <citation type="journal article" date="2023" name="Nat. Plants">
        <title>Single-cell RNA sequencing provides a high-resolution roadmap for understanding the multicellular compartmentation of specialized metabolism.</title>
        <authorList>
            <person name="Sun S."/>
            <person name="Shen X."/>
            <person name="Li Y."/>
            <person name="Li Y."/>
            <person name="Wang S."/>
            <person name="Li R."/>
            <person name="Zhang H."/>
            <person name="Shen G."/>
            <person name="Guo B."/>
            <person name="Wei J."/>
            <person name="Xu J."/>
            <person name="St-Pierre B."/>
            <person name="Chen S."/>
            <person name="Sun C."/>
        </authorList>
    </citation>
    <scope>NUCLEOTIDE SEQUENCE [LARGE SCALE GENOMIC DNA]</scope>
</reference>
<sequence length="125" mass="14025">MLKVGLLKATMIVFCISLCAAVSSPLLLFFFLLSTFLAVDIRLELLFYLSSSRLPPPLSSACRPSVMSSLPSAFVDRLVVRSFAWWLRSYHHLPFCSTRDRPFTVSVVEEGIYICNRIVCKGSIS</sequence>
<evidence type="ECO:0000313" key="2">
    <source>
        <dbReference type="Proteomes" id="UP001060085"/>
    </source>
</evidence>